<proteinExistence type="predicted"/>
<sequence>METGAVPKGGMDKRVANLWFCGMLKGRYPTRRSEGQVSDSQSKHTLTSQTLQLFQRRLSRDCLMHY</sequence>
<comment type="caution">
    <text evidence="1">The sequence shown here is derived from an EMBL/GenBank/DDBJ whole genome shotgun (WGS) entry which is preliminary data.</text>
</comment>
<dbReference type="AlphaFoldDB" id="A0A8T2MNG4"/>
<keyword evidence="2" id="KW-1185">Reference proteome</keyword>
<protein>
    <submittedName>
        <fullName evidence="1">Uncharacterized protein</fullName>
    </submittedName>
</protein>
<dbReference type="EMBL" id="JAFBMS010000988">
    <property type="protein sequence ID" value="KAG9329704.1"/>
    <property type="molecule type" value="Genomic_DNA"/>
</dbReference>
<accession>A0A8T2MNG4</accession>
<evidence type="ECO:0000313" key="1">
    <source>
        <dbReference type="EMBL" id="KAG9329704.1"/>
    </source>
</evidence>
<feature type="non-terminal residue" evidence="1">
    <location>
        <position position="66"/>
    </location>
</feature>
<name>A0A8T2MNG4_9TELE</name>
<evidence type="ECO:0000313" key="2">
    <source>
        <dbReference type="Proteomes" id="UP000824540"/>
    </source>
</evidence>
<gene>
    <name evidence="1" type="ORF">JZ751_030021</name>
</gene>
<dbReference type="Proteomes" id="UP000824540">
    <property type="component" value="Unassembled WGS sequence"/>
</dbReference>
<reference evidence="1" key="1">
    <citation type="thesis" date="2021" institute="BYU ScholarsArchive" country="Provo, UT, USA">
        <title>Applications of and Algorithms for Genome Assembly and Genomic Analyses with an Emphasis on Marine Teleosts.</title>
        <authorList>
            <person name="Pickett B.D."/>
        </authorList>
    </citation>
    <scope>NUCLEOTIDE SEQUENCE</scope>
    <source>
        <strain evidence="1">HI-2016</strain>
    </source>
</reference>
<organism evidence="1 2">
    <name type="scientific">Albula glossodonta</name>
    <name type="common">roundjaw bonefish</name>
    <dbReference type="NCBI Taxonomy" id="121402"/>
    <lineage>
        <taxon>Eukaryota</taxon>
        <taxon>Metazoa</taxon>
        <taxon>Chordata</taxon>
        <taxon>Craniata</taxon>
        <taxon>Vertebrata</taxon>
        <taxon>Euteleostomi</taxon>
        <taxon>Actinopterygii</taxon>
        <taxon>Neopterygii</taxon>
        <taxon>Teleostei</taxon>
        <taxon>Albuliformes</taxon>
        <taxon>Albulidae</taxon>
        <taxon>Albula</taxon>
    </lineage>
</organism>